<comment type="caution">
    <text evidence="2">The sequence shown here is derived from an EMBL/GenBank/DDBJ whole genome shotgun (WGS) entry which is preliminary data.</text>
</comment>
<proteinExistence type="predicted"/>
<keyword evidence="3" id="KW-1185">Reference proteome</keyword>
<sequence>MTQYPKNWTDRSVEKYVTQESQQKSRAEFEATHVPINHIKVERTQIDAWTDKGEYITESDFYDAVIDSHIESDNRMFFVVGETGSGKSELCQWLDYNIQDKYGNASDDEFRHEPILIPREVREPREVLQRLTQYLDHTELDEAKRLAELPPEGVLDRTTGDITLAFDKSKTATIELVQSSKFKQEVRQNLDKFVNAFDDPGQEIEFEPISEDKLESLVDTYPGVESEVSTDTSNAIDVLYNKVTEQAKDSIKDMLFVGDLKETLRQLNERFKEANRRPVLIIEDLNGFTIFQHEILSFFSDLKASNWDVVIGVPTGTNQTLVQGRRADLSTEETINDRIKARVALTEQTDEGSKTLFLQQEEIHIDLARKYLTAIKHDADIDYSPLAQISESELDDAFGEGLYPFNKPFLTRIYENLREDNQKKQTPRNYLTFVIEGLLTNKNPPFEHADLLKKLGSIDNTLDPEYKESDRDLLKWYGKRIDNNKYVVDERIPEMFDVPSDGWAPSVDDTLLCEKCGTEMEETSESTPFCPSCETVCSECQVPMEREGEYWVCSSNTDHKNPVGGRAALFKSRRQELLDWKAEGLDFKKTSHLEDGAERVVRYFHDNPTSLRTPPRNAQKASAVWWDKGSRAVPIHISNGDEPSYRKVIVSRDLPGTLLLDLLRIGVYDEQSIDEHIQTGRVDPQLLSWWADEAVTDLRSTVESDIEEEFGVTLDDVALFGKYFLNVLGGKGTEFSVEALTEPLEAGEPSTSQIAIPSELDINKYTIENHRETLKGLFRARFHLRSNIVNYPKLQRCVSQTSPEELVDRIGEITSGKDGVKLGATKSDASDLSDFLRLPSSFNARKIARRLSDFREESRSKDLETVRSRLLNEHGTVAEAFEGVTSPDDIDFSAIDAAYKHSDRSRPTIINEVRKIEAEDFESTVTALQTEMNAIKGVTNAWEFLDAYRTFLRITNLGKSKQIYNTLSDFTSELYELEQALAQREEQLEDEEFEVELPDTTPFDGAQDAAASLADTIEGGL</sequence>
<dbReference type="SUPFAM" id="SSF52540">
    <property type="entry name" value="P-loop containing nucleoside triphosphate hydrolases"/>
    <property type="match status" value="1"/>
</dbReference>
<keyword evidence="1" id="KW-0175">Coiled coil</keyword>
<evidence type="ECO:0000313" key="3">
    <source>
        <dbReference type="Proteomes" id="UP000196084"/>
    </source>
</evidence>
<protein>
    <submittedName>
        <fullName evidence="2">Uncharacterized protein</fullName>
    </submittedName>
</protein>
<gene>
    <name evidence="2" type="ORF">B2G88_18425</name>
</gene>
<evidence type="ECO:0000256" key="1">
    <source>
        <dbReference type="SAM" id="Coils"/>
    </source>
</evidence>
<dbReference type="OrthoDB" id="242083at2157"/>
<reference evidence="2 3" key="1">
    <citation type="submission" date="2017-02" db="EMBL/GenBank/DDBJ databases">
        <title>Natronthermophilus aegyptiacus gen. nov.,sp. nov., an aerobic, extremely halophilic alkalithermophilic archaeon isolated from the athalassohaline Wadi An Natrun, Egypt.</title>
        <authorList>
            <person name="Zhao B."/>
        </authorList>
    </citation>
    <scope>NUCLEOTIDE SEQUENCE [LARGE SCALE GENOMIC DNA]</scope>
    <source>
        <strain evidence="2 3">CGMCC 1.3597</strain>
    </source>
</reference>
<accession>A0A202E443</accession>
<organism evidence="2 3">
    <name type="scientific">Natronolimnobius baerhuensis</name>
    <dbReference type="NCBI Taxonomy" id="253108"/>
    <lineage>
        <taxon>Archaea</taxon>
        <taxon>Methanobacteriati</taxon>
        <taxon>Methanobacteriota</taxon>
        <taxon>Stenosarchaea group</taxon>
        <taxon>Halobacteria</taxon>
        <taxon>Halobacteriales</taxon>
        <taxon>Natrialbaceae</taxon>
        <taxon>Natronolimnobius</taxon>
    </lineage>
</organism>
<evidence type="ECO:0000313" key="2">
    <source>
        <dbReference type="EMBL" id="OVE82964.1"/>
    </source>
</evidence>
<feature type="coiled-coil region" evidence="1">
    <location>
        <begin position="967"/>
        <end position="994"/>
    </location>
</feature>
<dbReference type="EMBL" id="MWPH01000005">
    <property type="protein sequence ID" value="OVE82964.1"/>
    <property type="molecule type" value="Genomic_DNA"/>
</dbReference>
<dbReference type="InterPro" id="IPR027417">
    <property type="entry name" value="P-loop_NTPase"/>
</dbReference>
<dbReference type="RefSeq" id="WP_087715614.1">
    <property type="nucleotide sequence ID" value="NZ_MWPH01000005.1"/>
</dbReference>
<name>A0A202E443_9EURY</name>
<dbReference type="Proteomes" id="UP000196084">
    <property type="component" value="Unassembled WGS sequence"/>
</dbReference>
<dbReference type="AlphaFoldDB" id="A0A202E443"/>